<comment type="caution">
    <text evidence="3">The sequence shown here is derived from an EMBL/GenBank/DDBJ whole genome shotgun (WGS) entry which is preliminary data.</text>
</comment>
<keyword evidence="2" id="KW-0560">Oxidoreductase</keyword>
<dbReference type="Gene3D" id="3.40.50.720">
    <property type="entry name" value="NAD(P)-binding Rossmann-like Domain"/>
    <property type="match status" value="1"/>
</dbReference>
<reference evidence="3" key="1">
    <citation type="submission" date="2022-12" db="EMBL/GenBank/DDBJ databases">
        <title>Bacterial isolates from different developmental stages of Nematostella vectensis.</title>
        <authorList>
            <person name="Fraune S."/>
        </authorList>
    </citation>
    <scope>NUCLEOTIDE SEQUENCE</scope>
    <source>
        <strain evidence="3">G21630-S1</strain>
    </source>
</reference>
<accession>A0ABT4LN69</accession>
<dbReference type="Proteomes" id="UP001069802">
    <property type="component" value="Unassembled WGS sequence"/>
</dbReference>
<dbReference type="PRINTS" id="PR00080">
    <property type="entry name" value="SDRFAMILY"/>
</dbReference>
<dbReference type="Pfam" id="PF13561">
    <property type="entry name" value="adh_short_C2"/>
    <property type="match status" value="1"/>
</dbReference>
<proteinExistence type="inferred from homology"/>
<evidence type="ECO:0000256" key="2">
    <source>
        <dbReference type="ARBA" id="ARBA00023002"/>
    </source>
</evidence>
<evidence type="ECO:0000256" key="1">
    <source>
        <dbReference type="ARBA" id="ARBA00006484"/>
    </source>
</evidence>
<evidence type="ECO:0000313" key="4">
    <source>
        <dbReference type="Proteomes" id="UP001069802"/>
    </source>
</evidence>
<dbReference type="PRINTS" id="PR00081">
    <property type="entry name" value="GDHRDH"/>
</dbReference>
<comment type="similarity">
    <text evidence="1">Belongs to the short-chain dehydrogenases/reductases (SDR) family.</text>
</comment>
<dbReference type="InterPro" id="IPR020904">
    <property type="entry name" value="Sc_DH/Rdtase_CS"/>
</dbReference>
<dbReference type="SUPFAM" id="SSF51735">
    <property type="entry name" value="NAD(P)-binding Rossmann-fold domains"/>
    <property type="match status" value="1"/>
</dbReference>
<keyword evidence="4" id="KW-1185">Reference proteome</keyword>
<name>A0ABT4LN69_9PROT</name>
<dbReference type="PANTHER" id="PTHR42760:SF133">
    <property type="entry name" value="3-OXOACYL-[ACYL-CARRIER-PROTEIN] REDUCTASE"/>
    <property type="match status" value="1"/>
</dbReference>
<dbReference type="InterPro" id="IPR002347">
    <property type="entry name" value="SDR_fam"/>
</dbReference>
<evidence type="ECO:0000313" key="3">
    <source>
        <dbReference type="EMBL" id="MCZ4282330.1"/>
    </source>
</evidence>
<dbReference type="PANTHER" id="PTHR42760">
    <property type="entry name" value="SHORT-CHAIN DEHYDROGENASES/REDUCTASES FAMILY MEMBER"/>
    <property type="match status" value="1"/>
</dbReference>
<dbReference type="RefSeq" id="WP_269424481.1">
    <property type="nucleotide sequence ID" value="NZ_JAPWGY010000007.1"/>
</dbReference>
<gene>
    <name evidence="3" type="ORF">O4H49_16205</name>
</gene>
<dbReference type="EMBL" id="JAPWGY010000007">
    <property type="protein sequence ID" value="MCZ4282330.1"/>
    <property type="molecule type" value="Genomic_DNA"/>
</dbReference>
<sequence length="253" mass="27362">MTLRTAIVTGGSKGIGFSISKKFLQAGWRVLSCARTASDELKSLQAENPSIKFHTMDVQKRDDHTKAIEEALTWSGSFNTYINCAGFSQWKKLEDYDDLFLNRIFDTNIKGVIWGCQAAAVHLSNEGTIINISSLAGKRGSAQNGAYCASKFAVNGITQSLAKELGPKNIRVNAVCPVYVKTPSVLEALEDDISPAQGKNVDCYLEEFTHQQTALKRLPTGEEVGSTCVFLASSEASAITGQCINVDCGVLPQ</sequence>
<dbReference type="InterPro" id="IPR036291">
    <property type="entry name" value="NAD(P)-bd_dom_sf"/>
</dbReference>
<dbReference type="PROSITE" id="PS00061">
    <property type="entry name" value="ADH_SHORT"/>
    <property type="match status" value="1"/>
</dbReference>
<protein>
    <submittedName>
        <fullName evidence="3">SDR family NAD(P)-dependent oxidoreductase</fullName>
    </submittedName>
</protein>
<dbReference type="CDD" id="cd05233">
    <property type="entry name" value="SDR_c"/>
    <property type="match status" value="1"/>
</dbReference>
<organism evidence="3 4">
    <name type="scientific">Kiloniella laminariae</name>
    <dbReference type="NCBI Taxonomy" id="454162"/>
    <lineage>
        <taxon>Bacteria</taxon>
        <taxon>Pseudomonadati</taxon>
        <taxon>Pseudomonadota</taxon>
        <taxon>Alphaproteobacteria</taxon>
        <taxon>Rhodospirillales</taxon>
        <taxon>Kiloniellaceae</taxon>
        <taxon>Kiloniella</taxon>
    </lineage>
</organism>